<organism evidence="1 2">
    <name type="scientific">Pseudooceanicola algae</name>
    <dbReference type="NCBI Taxonomy" id="1537215"/>
    <lineage>
        <taxon>Bacteria</taxon>
        <taxon>Pseudomonadati</taxon>
        <taxon>Pseudomonadota</taxon>
        <taxon>Alphaproteobacteria</taxon>
        <taxon>Rhodobacterales</taxon>
        <taxon>Paracoccaceae</taxon>
        <taxon>Pseudooceanicola</taxon>
    </lineage>
</organism>
<reference evidence="1 2" key="1">
    <citation type="submission" date="2020-08" db="EMBL/GenBank/DDBJ databases">
        <title>Genome sequence of Rhodobacteraceae bacterium Lw-13e.</title>
        <authorList>
            <person name="Poehlein A."/>
            <person name="Wolter L."/>
            <person name="Daniel R."/>
            <person name="Brinkhoff T."/>
        </authorList>
    </citation>
    <scope>NUCLEOTIDE SEQUENCE [LARGE SCALE GENOMIC DNA]</scope>
    <source>
        <strain evidence="1 2">Lw-13e</strain>
    </source>
</reference>
<proteinExistence type="predicted"/>
<evidence type="ECO:0000313" key="2">
    <source>
        <dbReference type="Proteomes" id="UP000283786"/>
    </source>
</evidence>
<sequence length="39" mass="4281">MSEVLKVMRRSRATLLQDLLGVVALTVLLVGSLYLPVII</sequence>
<accession>A0A418SDZ4</accession>
<dbReference type="AlphaFoldDB" id="A0A418SDZ4"/>
<keyword evidence="2" id="KW-1185">Reference proteome</keyword>
<evidence type="ECO:0000313" key="1">
    <source>
        <dbReference type="EMBL" id="QPM89518.1"/>
    </source>
</evidence>
<dbReference type="Proteomes" id="UP000283786">
    <property type="component" value="Chromosome"/>
</dbReference>
<gene>
    <name evidence="1" type="ORF">PSAL_007390</name>
</gene>
<dbReference type="EMBL" id="CP060436">
    <property type="protein sequence ID" value="QPM89518.1"/>
    <property type="molecule type" value="Genomic_DNA"/>
</dbReference>
<dbReference type="KEGG" id="palw:PSAL_007390"/>
<protein>
    <submittedName>
        <fullName evidence="1">Uncharacterized protein</fullName>
    </submittedName>
</protein>
<name>A0A418SDZ4_9RHOB</name>